<protein>
    <submittedName>
        <fullName evidence="5">Magnesium chelatase family protein</fullName>
    </submittedName>
</protein>
<accession>A0A1M5PB93</accession>
<organism evidence="5 6">
    <name type="scientific">Thermosyntropha lipolytica DSM 11003</name>
    <dbReference type="NCBI Taxonomy" id="1123382"/>
    <lineage>
        <taxon>Bacteria</taxon>
        <taxon>Bacillati</taxon>
        <taxon>Bacillota</taxon>
        <taxon>Clostridia</taxon>
        <taxon>Eubacteriales</taxon>
        <taxon>Syntrophomonadaceae</taxon>
        <taxon>Thermosyntropha</taxon>
    </lineage>
</organism>
<evidence type="ECO:0000313" key="5">
    <source>
        <dbReference type="EMBL" id="SHG98957.1"/>
    </source>
</evidence>
<evidence type="ECO:0000256" key="1">
    <source>
        <dbReference type="ARBA" id="ARBA00006354"/>
    </source>
</evidence>
<dbReference type="SMART" id="SM00382">
    <property type="entry name" value="AAA"/>
    <property type="match status" value="1"/>
</dbReference>
<dbReference type="CDD" id="cd00009">
    <property type="entry name" value="AAA"/>
    <property type="match status" value="1"/>
</dbReference>
<dbReference type="Proteomes" id="UP000242329">
    <property type="component" value="Unassembled WGS sequence"/>
</dbReference>
<dbReference type="NCBIfam" id="TIGR00368">
    <property type="entry name" value="YifB family Mg chelatase-like AAA ATPase"/>
    <property type="match status" value="1"/>
</dbReference>
<dbReference type="EMBL" id="FQWY01000021">
    <property type="protein sequence ID" value="SHG98957.1"/>
    <property type="molecule type" value="Genomic_DNA"/>
</dbReference>
<keyword evidence="6" id="KW-1185">Reference proteome</keyword>
<name>A0A1M5PB93_9FIRM</name>
<dbReference type="InterPro" id="IPR003593">
    <property type="entry name" value="AAA+_ATPase"/>
</dbReference>
<dbReference type="InterPro" id="IPR000523">
    <property type="entry name" value="Mg_chelatse_chII-like_cat_dom"/>
</dbReference>
<dbReference type="InterPro" id="IPR004482">
    <property type="entry name" value="Mg_chelat-rel"/>
</dbReference>
<dbReference type="SUPFAM" id="SSF54211">
    <property type="entry name" value="Ribosomal protein S5 domain 2-like"/>
    <property type="match status" value="1"/>
</dbReference>
<dbReference type="InterPro" id="IPR001208">
    <property type="entry name" value="MCM_dom"/>
</dbReference>
<dbReference type="STRING" id="1123382.SAMN02745221_01428"/>
<gene>
    <name evidence="5" type="ORF">SAMN02745221_01428</name>
</gene>
<dbReference type="PRINTS" id="PR01657">
    <property type="entry name" value="MCMFAMILY"/>
</dbReference>
<sequence>MLAAVNSLIITGIEARPVKVEVDIQNGLPAFEIVGLASTAIKEARERVRSAIKNSGFKFPGRRIIVNLAPADLKKEGSHLDLPIALGILKASEQINNDIPSDYYWAGELSLDGNLRRVPGIMAMALELAYSQQDKVLVIPEENEKEAGLVPEIRSFYATHLRQVVACIEGEETLSPVNPTQIKSNPEKKYDFAEVKGQETAKRALLIAAAGMHNVLLIGPPGGGKTMLARRLPGILPPMQREEILETTRIYSVANLLTPKNPIITERPFRAPHKNASSSSIIGGGRIPKPGEISLAQNGVLFLDELPEFSRDVLEAMRQPLEDRMVTVARAHSTHIFPANFMLICSMNPCPCGNFGSDLECRCSPLQIQRYLSRISGPLLDRIDLHIEVPRVKYEQLSEKRSGESSASLQEKVAAAREIQRKRFSSLQIKLNSQMGPAEVKKYCQLDEKSEQLFKTAFNKLNLNARSHDRILKVARTIADLEGSKSIQIHHLSEAIQYRSLDRKYWGHNI</sequence>
<dbReference type="Pfam" id="PF13335">
    <property type="entry name" value="Mg_chelatase_C"/>
    <property type="match status" value="1"/>
</dbReference>
<dbReference type="InterPro" id="IPR027417">
    <property type="entry name" value="P-loop_NTPase"/>
</dbReference>
<proteinExistence type="inferred from homology"/>
<keyword evidence="2" id="KW-0547">Nucleotide-binding</keyword>
<dbReference type="InterPro" id="IPR020568">
    <property type="entry name" value="Ribosomal_Su5_D2-typ_SF"/>
</dbReference>
<comment type="similarity">
    <text evidence="1">Belongs to the Mg-chelatase subunits D/I family. ComM subfamily.</text>
</comment>
<dbReference type="PANTHER" id="PTHR32039:SF7">
    <property type="entry name" value="COMPETENCE PROTEIN COMM"/>
    <property type="match status" value="1"/>
</dbReference>
<dbReference type="PANTHER" id="PTHR32039">
    <property type="entry name" value="MAGNESIUM-CHELATASE SUBUNIT CHLI"/>
    <property type="match status" value="1"/>
</dbReference>
<dbReference type="InterPro" id="IPR045006">
    <property type="entry name" value="CHLI-like"/>
</dbReference>
<reference evidence="6" key="1">
    <citation type="submission" date="2016-11" db="EMBL/GenBank/DDBJ databases">
        <authorList>
            <person name="Varghese N."/>
            <person name="Submissions S."/>
        </authorList>
    </citation>
    <scope>NUCLEOTIDE SEQUENCE [LARGE SCALE GENOMIC DNA]</scope>
    <source>
        <strain evidence="6">DSM 11003</strain>
    </source>
</reference>
<dbReference type="AlphaFoldDB" id="A0A1M5PB93"/>
<dbReference type="GO" id="GO:0003677">
    <property type="term" value="F:DNA binding"/>
    <property type="evidence" value="ECO:0007669"/>
    <property type="project" value="InterPro"/>
</dbReference>
<dbReference type="InterPro" id="IPR014721">
    <property type="entry name" value="Ribsml_uS5_D2-typ_fold_subgr"/>
</dbReference>
<dbReference type="Gene3D" id="3.30.230.10">
    <property type="match status" value="1"/>
</dbReference>
<feature type="domain" description="AAA+ ATPase" evidence="4">
    <location>
        <begin position="211"/>
        <end position="393"/>
    </location>
</feature>
<dbReference type="OrthoDB" id="9813147at2"/>
<keyword evidence="3" id="KW-0067">ATP-binding</keyword>
<dbReference type="SUPFAM" id="SSF52540">
    <property type="entry name" value="P-loop containing nucleoside triphosphate hydrolases"/>
    <property type="match status" value="1"/>
</dbReference>
<dbReference type="Pfam" id="PF13541">
    <property type="entry name" value="ChlI"/>
    <property type="match status" value="1"/>
</dbReference>
<dbReference type="InterPro" id="IPR025158">
    <property type="entry name" value="Mg_chelat-rel_C"/>
</dbReference>
<evidence type="ECO:0000259" key="4">
    <source>
        <dbReference type="SMART" id="SM00382"/>
    </source>
</evidence>
<dbReference type="GO" id="GO:0005524">
    <property type="term" value="F:ATP binding"/>
    <property type="evidence" value="ECO:0007669"/>
    <property type="project" value="UniProtKB-KW"/>
</dbReference>
<evidence type="ECO:0000313" key="6">
    <source>
        <dbReference type="Proteomes" id="UP000242329"/>
    </source>
</evidence>
<dbReference type="Gene3D" id="3.40.50.300">
    <property type="entry name" value="P-loop containing nucleotide triphosphate hydrolases"/>
    <property type="match status" value="1"/>
</dbReference>
<dbReference type="Pfam" id="PF01078">
    <property type="entry name" value="Mg_chelatase"/>
    <property type="match status" value="1"/>
</dbReference>
<evidence type="ECO:0000256" key="3">
    <source>
        <dbReference type="ARBA" id="ARBA00022840"/>
    </source>
</evidence>
<dbReference type="RefSeq" id="WP_073092090.1">
    <property type="nucleotide sequence ID" value="NZ_FQWY01000021.1"/>
</dbReference>
<evidence type="ECO:0000256" key="2">
    <source>
        <dbReference type="ARBA" id="ARBA00022741"/>
    </source>
</evidence>